<sequence>MKTTGVLKVNALFFLCLLLVPFCFFGQKTFETGKILDSIPVLNSKEETFSLYLPTTFHKDSLSSIIFVFEPGARGRIGATPFTEAAEAYGHIIVCSNNSKNGLMEKSFEIANRLFDHVFKSFNIKESEMYVSGFSGGSRLATAIASLTNKFKGVVACGAGFSSNPSHVPSTQNFAYVGLCGNADMNYAEMMRNKEFLNRLQFKNTLITYPDNHSWPAKAYINQAFRWLYLQENGNQKELSIAFNEELEKALVFERSGEFLLAAETYERMMTLHSSSREKPAIQKKYLELKKSKSYKRELKSLNVALTKEKEINTKLYNRLYEDFSNPRSAKLDWWEQEIGKLNKIKQKDEPQLKLMVERIKFGVFAAAYENNRSNFSDSESPKVVFAKKIRDMIYPR</sequence>
<accession>A0ABU3A7Z7</accession>
<name>A0ABU3A7Z7_9FLAO</name>
<dbReference type="EMBL" id="JAVRHR010000001">
    <property type="protein sequence ID" value="MDT0606291.1"/>
    <property type="molecule type" value="Genomic_DNA"/>
</dbReference>
<evidence type="ECO:0000313" key="1">
    <source>
        <dbReference type="EMBL" id="MDT0606291.1"/>
    </source>
</evidence>
<evidence type="ECO:0000313" key="2">
    <source>
        <dbReference type="Proteomes" id="UP001255246"/>
    </source>
</evidence>
<gene>
    <name evidence="1" type="ORF">RM706_04585</name>
</gene>
<keyword evidence="2" id="KW-1185">Reference proteome</keyword>
<proteinExistence type="predicted"/>
<protein>
    <recommendedName>
        <fullName evidence="3">Phospholipase/carboxylesterase/thioesterase domain-containing protein</fullName>
    </recommendedName>
</protein>
<dbReference type="Gene3D" id="3.40.50.1820">
    <property type="entry name" value="alpha/beta hydrolase"/>
    <property type="match status" value="1"/>
</dbReference>
<organism evidence="1 2">
    <name type="scientific">Croceitalea rosinachiae</name>
    <dbReference type="NCBI Taxonomy" id="3075596"/>
    <lineage>
        <taxon>Bacteria</taxon>
        <taxon>Pseudomonadati</taxon>
        <taxon>Bacteroidota</taxon>
        <taxon>Flavobacteriia</taxon>
        <taxon>Flavobacteriales</taxon>
        <taxon>Flavobacteriaceae</taxon>
        <taxon>Croceitalea</taxon>
    </lineage>
</organism>
<dbReference type="SUPFAM" id="SSF53474">
    <property type="entry name" value="alpha/beta-Hydrolases"/>
    <property type="match status" value="1"/>
</dbReference>
<reference evidence="1 2" key="1">
    <citation type="submission" date="2023-09" db="EMBL/GenBank/DDBJ databases">
        <authorList>
            <person name="Rey-Velasco X."/>
        </authorList>
    </citation>
    <scope>NUCLEOTIDE SEQUENCE [LARGE SCALE GENOMIC DNA]</scope>
    <source>
        <strain evidence="1 2">F388</strain>
    </source>
</reference>
<dbReference type="RefSeq" id="WP_311349849.1">
    <property type="nucleotide sequence ID" value="NZ_JAVRHR010000001.1"/>
</dbReference>
<comment type="caution">
    <text evidence="1">The sequence shown here is derived from an EMBL/GenBank/DDBJ whole genome shotgun (WGS) entry which is preliminary data.</text>
</comment>
<evidence type="ECO:0008006" key="3">
    <source>
        <dbReference type="Google" id="ProtNLM"/>
    </source>
</evidence>
<dbReference type="InterPro" id="IPR029058">
    <property type="entry name" value="AB_hydrolase_fold"/>
</dbReference>
<dbReference type="Proteomes" id="UP001255246">
    <property type="component" value="Unassembled WGS sequence"/>
</dbReference>